<sequence length="1351" mass="155669">MRGAHDKGGEGIFTRTNGKLIQYSNWNLAEPNNWGWGEDCSQLLGNGLWNDMPCNYRLQYICEKEKEVKVKPTNITTTVTPVSSITKSALVCHYTRTTIGCPSGSVINVNSAFWGRREKTTCTYVSVQPCGVKFIATITKNLKNKCDHFDSCDLHASELESYLNNPCPTVHKYLEVNYTCAKDTHQKVCKSGWTSSDVNKRRCYRLFDTPKTWKDARNTCSQDNGELLSIGGNLEQSFVTSLMERAWYSNVWIGLNDLKTKGVYEWSDSSSVSWTNWYAGQPDERRTDKSCVYMSLERGKRGLMYWSDQNCTSKYAFMCAYNTDGTTQKPTTVPQVNYGKCYGTGFVTKDNLPYCYYYDNSTNGQNWLDAQYTCRYNKKAKLVSVQSKEENEFVKTISKNAIWLGLEAKGVFRGHVWSDGQPVGYTNWDVGQPDSYNGLDACVEINPDTGLWSDRPCNEIKDVVCKKPRRINPVTPTSVIYPTSGSSQCKKGWTLYQGMCYIVGNNTSYDYLTWQDAEKKCQNLGNNGHLVSIHSQDEEKFVKFLIKSHYSSSFWIGLNDLDTEATYKWTDGSNYYYANWNNREPNDYMRQENCIHLLRYNGKWNDQHCQYKYPYVCKAYNESYKPPVKPTEAPRPEQDGYCPKGWFAHAQYCYEFHTHPSEYRRWSDARDACELGHNSSSYGELVSIHDEFEEAFITTHLKGATKPLWIGMNNLHRYYNYFWVDNSIVDYLKWNTREPRWGSNRCIEIVPYRWAAGRWNSAYCSKMNGYICKKAASKTPVTPTPTPKVSNCEKGYKSYDKSCFKFFNTKKTFDDAREVCQKDGGDLMIVDSQFRQAYLIYVLERYIGNVWIGFYHEPYSVFKFVDYRSAAHTYWGSGQPSRQLSQRSCTQANITGFNFGVWDDVDCGTTNQFVCEIYKGEPKVTIPLNGSCPVGWKYFNKHCYKHFSISRTWAAAQFVCASTGANLLSIHDDREQDFLIYYYQASHSSNIWTGLNDRAVERGYTWIDNSPLDYINWHDGEPNDYTGHENCIEMQTRSGQWNDLSCRYYRPFMCKKNIECSADIPLDSSMVTVTDTYNATSMGADKAILTDLKDYSSAWCTNNTSGTSKIMVDFKELVRVTGITVMGLRSQFVKSFRIDYERDENWRIFYPNRNFQSDIQLYSTYTSITKTFKYPMAADGLSITPITWSGDLICMKIRLQGCAYVCQRQLFESVPELINDNVMTASSAEYPTHAPKQTAIQGHTWCAEKNDKSPWIQFKFDKESVISVIRTFGDRKESYVMTYSMQFSEDGDTWIDYVQHGVKRIFKGNNDANSPVRHTLANQIEASYVRIIPIAWNKNICMRISLLGCWA</sequence>
<dbReference type="GO" id="GO:0030246">
    <property type="term" value="F:carbohydrate binding"/>
    <property type="evidence" value="ECO:0007669"/>
    <property type="project" value="InterPro"/>
</dbReference>
<dbReference type="PROSITE" id="PS00615">
    <property type="entry name" value="C_TYPE_LECTIN_1"/>
    <property type="match status" value="3"/>
</dbReference>
<evidence type="ECO:0000313" key="2">
    <source>
        <dbReference type="Proteomes" id="UP001152795"/>
    </source>
</evidence>
<dbReference type="PROSITE" id="PS50022">
    <property type="entry name" value="FA58C_3"/>
    <property type="match status" value="2"/>
</dbReference>
<dbReference type="PANTHER" id="PTHR22803">
    <property type="entry name" value="MANNOSE, PHOSPHOLIPASE, LECTIN RECEPTOR RELATED"/>
    <property type="match status" value="1"/>
</dbReference>
<dbReference type="InterPro" id="IPR000922">
    <property type="entry name" value="Lectin_gal-bd_dom"/>
</dbReference>
<dbReference type="Pfam" id="PF02140">
    <property type="entry name" value="SUEL_Lectin"/>
    <property type="match status" value="1"/>
</dbReference>
<dbReference type="InterPro" id="IPR001304">
    <property type="entry name" value="C-type_lectin-like"/>
</dbReference>
<dbReference type="InterPro" id="IPR000421">
    <property type="entry name" value="FA58C"/>
</dbReference>
<dbReference type="InterPro" id="IPR016187">
    <property type="entry name" value="CTDL_fold"/>
</dbReference>
<dbReference type="EMBL" id="CACRXK020000840">
    <property type="protein sequence ID" value="CAB3985202.1"/>
    <property type="molecule type" value="Genomic_DNA"/>
</dbReference>
<dbReference type="PROSITE" id="PS50041">
    <property type="entry name" value="C_TYPE_LECTIN_2"/>
    <property type="match status" value="7"/>
</dbReference>
<dbReference type="SMART" id="SM00034">
    <property type="entry name" value="CLECT"/>
    <property type="match status" value="6"/>
</dbReference>
<dbReference type="InterPro" id="IPR050111">
    <property type="entry name" value="C-type_lectin/snaclec_domain"/>
</dbReference>
<dbReference type="CDD" id="cd00037">
    <property type="entry name" value="CLECT"/>
    <property type="match status" value="6"/>
</dbReference>
<reference evidence="1" key="1">
    <citation type="submission" date="2020-04" db="EMBL/GenBank/DDBJ databases">
        <authorList>
            <person name="Alioto T."/>
            <person name="Alioto T."/>
            <person name="Gomez Garrido J."/>
        </authorList>
    </citation>
    <scope>NUCLEOTIDE SEQUENCE</scope>
    <source>
        <strain evidence="1">A484AB</strain>
    </source>
</reference>
<dbReference type="InterPro" id="IPR016186">
    <property type="entry name" value="C-type_lectin-like/link_sf"/>
</dbReference>
<dbReference type="SUPFAM" id="SSF49785">
    <property type="entry name" value="Galactose-binding domain-like"/>
    <property type="match status" value="2"/>
</dbReference>
<dbReference type="Pfam" id="PF00059">
    <property type="entry name" value="Lectin_C"/>
    <property type="match status" value="7"/>
</dbReference>
<feature type="non-terminal residue" evidence="1">
    <location>
        <position position="1351"/>
    </location>
</feature>
<accession>A0A7D9HHU7</accession>
<dbReference type="Gene3D" id="3.10.100.10">
    <property type="entry name" value="Mannose-Binding Protein A, subunit A"/>
    <property type="match status" value="7"/>
</dbReference>
<dbReference type="OrthoDB" id="441660at2759"/>
<dbReference type="Pfam" id="PF00754">
    <property type="entry name" value="F5_F8_type_C"/>
    <property type="match status" value="2"/>
</dbReference>
<dbReference type="PROSITE" id="PS50228">
    <property type="entry name" value="SUEL_LECTIN"/>
    <property type="match status" value="1"/>
</dbReference>
<dbReference type="Gene3D" id="2.60.120.740">
    <property type="match status" value="1"/>
</dbReference>
<organism evidence="1 2">
    <name type="scientific">Paramuricea clavata</name>
    <name type="common">Red gorgonian</name>
    <name type="synonym">Violescent sea-whip</name>
    <dbReference type="NCBI Taxonomy" id="317549"/>
    <lineage>
        <taxon>Eukaryota</taxon>
        <taxon>Metazoa</taxon>
        <taxon>Cnidaria</taxon>
        <taxon>Anthozoa</taxon>
        <taxon>Octocorallia</taxon>
        <taxon>Malacalcyonacea</taxon>
        <taxon>Plexauridae</taxon>
        <taxon>Paramuricea</taxon>
    </lineage>
</organism>
<dbReference type="FunFam" id="2.60.120.260:FF:000016">
    <property type="entry name" value="Contactin-associated protein-like 4 isoform 1"/>
    <property type="match status" value="1"/>
</dbReference>
<dbReference type="InterPro" id="IPR018378">
    <property type="entry name" value="C-type_lectin_CS"/>
</dbReference>
<name>A0A7D9HHU7_PARCT</name>
<dbReference type="InterPro" id="IPR008979">
    <property type="entry name" value="Galactose-bd-like_sf"/>
</dbReference>
<comment type="caution">
    <text evidence="1">The sequence shown here is derived from an EMBL/GenBank/DDBJ whole genome shotgun (WGS) entry which is preliminary data.</text>
</comment>
<dbReference type="CDD" id="cd22823">
    <property type="entry name" value="Gal_Rha_Lectin"/>
    <property type="match status" value="1"/>
</dbReference>
<dbReference type="SUPFAM" id="SSF56436">
    <property type="entry name" value="C-type lectin-like"/>
    <property type="match status" value="7"/>
</dbReference>
<evidence type="ECO:0000313" key="1">
    <source>
        <dbReference type="EMBL" id="CAB3985202.1"/>
    </source>
</evidence>
<proteinExistence type="predicted"/>
<gene>
    <name evidence="1" type="ORF">PACLA_8A077574</name>
</gene>
<protein>
    <submittedName>
        <fullName evidence="1">Macrophage mannose receptor 1-like</fullName>
    </submittedName>
</protein>
<keyword evidence="1" id="KW-0675">Receptor</keyword>
<keyword evidence="2" id="KW-1185">Reference proteome</keyword>
<dbReference type="SMART" id="SM00231">
    <property type="entry name" value="FA58C"/>
    <property type="match status" value="1"/>
</dbReference>
<dbReference type="Gene3D" id="2.60.120.260">
    <property type="entry name" value="Galactose-binding domain-like"/>
    <property type="match status" value="2"/>
</dbReference>
<dbReference type="InterPro" id="IPR043159">
    <property type="entry name" value="Lectin_gal-bd_sf"/>
</dbReference>
<dbReference type="Proteomes" id="UP001152795">
    <property type="component" value="Unassembled WGS sequence"/>
</dbReference>
<dbReference type="CDD" id="cd00057">
    <property type="entry name" value="FA58C"/>
    <property type="match status" value="1"/>
</dbReference>